<keyword evidence="2" id="KW-1185">Reference proteome</keyword>
<evidence type="ECO:0000313" key="1">
    <source>
        <dbReference type="EMBL" id="MBJ6367822.1"/>
    </source>
</evidence>
<dbReference type="Proteomes" id="UP000610931">
    <property type="component" value="Unassembled WGS sequence"/>
</dbReference>
<reference evidence="1" key="1">
    <citation type="submission" date="2020-12" db="EMBL/GenBank/DDBJ databases">
        <title>Snuella sp. nov., isolated from sediment in Incheon.</title>
        <authorList>
            <person name="Kim W."/>
        </authorList>
    </citation>
    <scope>NUCLEOTIDE SEQUENCE</scope>
    <source>
        <strain evidence="1">CAU 1569</strain>
    </source>
</reference>
<dbReference type="AlphaFoldDB" id="A0A8J7J1B1"/>
<dbReference type="SUPFAM" id="SSF52266">
    <property type="entry name" value="SGNH hydrolase"/>
    <property type="match status" value="1"/>
</dbReference>
<evidence type="ECO:0000313" key="2">
    <source>
        <dbReference type="Proteomes" id="UP000610931"/>
    </source>
</evidence>
<gene>
    <name evidence="1" type="ORF">JF259_06960</name>
</gene>
<dbReference type="RefSeq" id="WP_199114590.1">
    <property type="nucleotide sequence ID" value="NZ_JAELVQ010000006.1"/>
</dbReference>
<name>A0A8J7J1B1_9FLAO</name>
<organism evidence="1 2">
    <name type="scientific">Snuella sedimenti</name>
    <dbReference type="NCBI Taxonomy" id="2798802"/>
    <lineage>
        <taxon>Bacteria</taxon>
        <taxon>Pseudomonadati</taxon>
        <taxon>Bacteroidota</taxon>
        <taxon>Flavobacteriia</taxon>
        <taxon>Flavobacteriales</taxon>
        <taxon>Flavobacteriaceae</taxon>
        <taxon>Snuella</taxon>
    </lineage>
</organism>
<proteinExistence type="predicted"/>
<comment type="caution">
    <text evidence="1">The sequence shown here is derived from an EMBL/GenBank/DDBJ whole genome shotgun (WGS) entry which is preliminary data.</text>
</comment>
<protein>
    <submittedName>
        <fullName evidence="1">Uncharacterized protein</fullName>
    </submittedName>
</protein>
<sequence length="376" mass="44434">MKKVKIGGLVLLSLIIVVEITLRLCCYEKLRKWKGNEYVKDEKLGYRYRANYEGYFINVAYKNKYKVNSSGFIWDEFIEKKESGMFRILLLGNSDDTGINSDGFDCYPRLLQKKFKENGDNIEIMNLSLDGATRAIRELNFAYECATKYNPDMILINARYPITDRVHAKSTYRGVSIISHHYHESLKETEAFIDSVLDNTTATSLAYDYSYIFRYICKVYLERPNYPLSTFLRKHILKNRRVIEILSGRLIGHLEAKPGGMYHKDYTKEESLEIYLEASDSLERMNAKLVLFNKYIYPINNKELKPYLKNYWPLNVKFKPEYSFGKYDMHSSQKGHKAIFEMFYRKLYTDEIVPEKYFSEKSKNEIRNIEKELQTN</sequence>
<accession>A0A8J7J1B1</accession>
<dbReference type="EMBL" id="JAELVQ010000006">
    <property type="protein sequence ID" value="MBJ6367822.1"/>
    <property type="molecule type" value="Genomic_DNA"/>
</dbReference>